<evidence type="ECO:0000256" key="2">
    <source>
        <dbReference type="ARBA" id="ARBA00009142"/>
    </source>
</evidence>
<evidence type="ECO:0000256" key="3">
    <source>
        <dbReference type="ARBA" id="ARBA00022692"/>
    </source>
</evidence>
<evidence type="ECO:0000256" key="1">
    <source>
        <dbReference type="ARBA" id="ARBA00004141"/>
    </source>
</evidence>
<dbReference type="InterPro" id="IPR051598">
    <property type="entry name" value="TSUP/Inactive_protease-like"/>
</dbReference>
<comment type="subcellular location">
    <subcellularLocation>
        <location evidence="6">Cell membrane</location>
        <topology evidence="6">Multi-pass membrane protein</topology>
    </subcellularLocation>
    <subcellularLocation>
        <location evidence="1">Membrane</location>
        <topology evidence="1">Multi-pass membrane protein</topology>
    </subcellularLocation>
</comment>
<dbReference type="Pfam" id="PF01925">
    <property type="entry name" value="TauE"/>
    <property type="match status" value="1"/>
</dbReference>
<keyword evidence="8" id="KW-1185">Reference proteome</keyword>
<accession>A0ABS5Y4B8</accession>
<dbReference type="RefSeq" id="WP_215618569.1">
    <property type="nucleotide sequence ID" value="NZ_JADOER010000009.1"/>
</dbReference>
<feature type="transmembrane region" description="Helical" evidence="6">
    <location>
        <begin position="137"/>
        <end position="170"/>
    </location>
</feature>
<evidence type="ECO:0000256" key="4">
    <source>
        <dbReference type="ARBA" id="ARBA00022989"/>
    </source>
</evidence>
<feature type="transmembrane region" description="Helical" evidence="6">
    <location>
        <begin position="7"/>
        <end position="36"/>
    </location>
</feature>
<feature type="transmembrane region" description="Helical" evidence="6">
    <location>
        <begin position="42"/>
        <end position="62"/>
    </location>
</feature>
<dbReference type="EMBL" id="JADOER010000009">
    <property type="protein sequence ID" value="MBT9312677.1"/>
    <property type="molecule type" value="Genomic_DNA"/>
</dbReference>
<keyword evidence="3 6" id="KW-0812">Transmembrane</keyword>
<gene>
    <name evidence="7" type="ORF">IXB28_10705</name>
</gene>
<feature type="transmembrane region" description="Helical" evidence="6">
    <location>
        <begin position="176"/>
        <end position="195"/>
    </location>
</feature>
<evidence type="ECO:0000313" key="7">
    <source>
        <dbReference type="EMBL" id="MBT9312677.1"/>
    </source>
</evidence>
<protein>
    <recommendedName>
        <fullName evidence="6">Probable membrane transporter protein</fullName>
    </recommendedName>
</protein>
<dbReference type="Proteomes" id="UP001196661">
    <property type="component" value="Unassembled WGS sequence"/>
</dbReference>
<dbReference type="InterPro" id="IPR002781">
    <property type="entry name" value="TM_pro_TauE-like"/>
</dbReference>
<feature type="transmembrane region" description="Helical" evidence="6">
    <location>
        <begin position="202"/>
        <end position="220"/>
    </location>
</feature>
<sequence>MVLESWLLLASGGVVTGILAGLLGIGGGVILVPLMITLGYAPIKVVATSSLAIAITAIAGSIQNWRIGCLDIKRVVYLGVPALMTVQLGVLIATQIPAHMILLMFGAFLIVNIYLIDCRQKLSTAPNGKRVSPLNPLASELLVGAIAGLLTGILGVGGGIVMITLQMLLLGRHIKAAIQTSLGVLAGVALSACLVHGTKGNLLVMPGLTLGLGSLLGVRLSTRFLPKLPDATVKLIFRIFLAVMSAYVFWQAYQIFPETYGVNPYGLSYLTVG</sequence>
<reference evidence="7 8" key="1">
    <citation type="journal article" date="2021" name="Mar. Drugs">
        <title>Genome Reduction and Secondary Metabolism of the Marine Sponge-Associated Cyanobacterium Leptothoe.</title>
        <authorList>
            <person name="Konstantinou D."/>
            <person name="Popin R.V."/>
            <person name="Fewer D.P."/>
            <person name="Sivonen K."/>
            <person name="Gkelis S."/>
        </authorList>
    </citation>
    <scope>NUCLEOTIDE SEQUENCE [LARGE SCALE GENOMIC DNA]</scope>
    <source>
        <strain evidence="7 8">TAU-MAC 1615</strain>
    </source>
</reference>
<proteinExistence type="inferred from homology"/>
<organism evidence="7 8">
    <name type="scientific">Leptothoe kymatousa TAU-MAC 1615</name>
    <dbReference type="NCBI Taxonomy" id="2364775"/>
    <lineage>
        <taxon>Bacteria</taxon>
        <taxon>Bacillati</taxon>
        <taxon>Cyanobacteriota</taxon>
        <taxon>Cyanophyceae</taxon>
        <taxon>Nodosilineales</taxon>
        <taxon>Cymatolegaceae</taxon>
        <taxon>Leptothoe</taxon>
        <taxon>Leptothoe kymatousa</taxon>
    </lineage>
</organism>
<keyword evidence="6" id="KW-1003">Cell membrane</keyword>
<evidence type="ECO:0000256" key="5">
    <source>
        <dbReference type="ARBA" id="ARBA00023136"/>
    </source>
</evidence>
<comment type="similarity">
    <text evidence="2 6">Belongs to the 4-toluene sulfonate uptake permease (TSUP) (TC 2.A.102) family.</text>
</comment>
<evidence type="ECO:0000313" key="8">
    <source>
        <dbReference type="Proteomes" id="UP001196661"/>
    </source>
</evidence>
<dbReference type="PANTHER" id="PTHR43701">
    <property type="entry name" value="MEMBRANE TRANSPORTER PROTEIN MJ0441-RELATED"/>
    <property type="match status" value="1"/>
</dbReference>
<name>A0ABS5Y4B8_9CYAN</name>
<comment type="caution">
    <text evidence="7">The sequence shown here is derived from an EMBL/GenBank/DDBJ whole genome shotgun (WGS) entry which is preliminary data.</text>
</comment>
<keyword evidence="5 6" id="KW-0472">Membrane</keyword>
<keyword evidence="4 6" id="KW-1133">Transmembrane helix</keyword>
<feature type="transmembrane region" description="Helical" evidence="6">
    <location>
        <begin position="74"/>
        <end position="92"/>
    </location>
</feature>
<feature type="transmembrane region" description="Helical" evidence="6">
    <location>
        <begin position="232"/>
        <end position="250"/>
    </location>
</feature>
<dbReference type="PANTHER" id="PTHR43701:SF2">
    <property type="entry name" value="MEMBRANE TRANSPORTER PROTEIN YJNA-RELATED"/>
    <property type="match status" value="1"/>
</dbReference>
<evidence type="ECO:0000256" key="6">
    <source>
        <dbReference type="RuleBase" id="RU363041"/>
    </source>
</evidence>